<evidence type="ECO:0000313" key="3">
    <source>
        <dbReference type="Proteomes" id="UP001589609"/>
    </source>
</evidence>
<evidence type="ECO:0000313" key="2">
    <source>
        <dbReference type="EMBL" id="MFB9757245.1"/>
    </source>
</evidence>
<dbReference type="Proteomes" id="UP001589609">
    <property type="component" value="Unassembled WGS sequence"/>
</dbReference>
<comment type="caution">
    <text evidence="2">The sequence shown here is derived from an EMBL/GenBank/DDBJ whole genome shotgun (WGS) entry which is preliminary data.</text>
</comment>
<proteinExistence type="predicted"/>
<dbReference type="InterPro" id="IPR038763">
    <property type="entry name" value="DHH_sf"/>
</dbReference>
<feature type="domain" description="Oligoribonuclease NrnB C-terminal" evidence="1">
    <location>
        <begin position="323"/>
        <end position="384"/>
    </location>
</feature>
<organism evidence="2 3">
    <name type="scientific">Ectobacillus funiculus</name>
    <dbReference type="NCBI Taxonomy" id="137993"/>
    <lineage>
        <taxon>Bacteria</taxon>
        <taxon>Bacillati</taxon>
        <taxon>Bacillota</taxon>
        <taxon>Bacilli</taxon>
        <taxon>Bacillales</taxon>
        <taxon>Bacillaceae</taxon>
        <taxon>Ectobacillus</taxon>
    </lineage>
</organism>
<keyword evidence="3" id="KW-1185">Reference proteome</keyword>
<dbReference type="RefSeq" id="WP_379947552.1">
    <property type="nucleotide sequence ID" value="NZ_JBHMAF010000008.1"/>
</dbReference>
<evidence type="ECO:0000259" key="1">
    <source>
        <dbReference type="Pfam" id="PF26386"/>
    </source>
</evidence>
<accession>A0ABV5W9I0</accession>
<dbReference type="PANTHER" id="PTHR42146">
    <property type="entry name" value="3',5'-CYCLIC-NUCLEOTIDE PHOSPHODIESTERASE"/>
    <property type="match status" value="1"/>
</dbReference>
<dbReference type="InterPro" id="IPR052968">
    <property type="entry name" value="Nucleotide_metab_enz"/>
</dbReference>
<name>A0ABV5W9I0_9BACI</name>
<reference evidence="2 3" key="1">
    <citation type="submission" date="2024-09" db="EMBL/GenBank/DDBJ databases">
        <authorList>
            <person name="Sun Q."/>
            <person name="Mori K."/>
        </authorList>
    </citation>
    <scope>NUCLEOTIDE SEQUENCE [LARGE SCALE GENOMIC DNA]</scope>
    <source>
        <strain evidence="2 3">JCM 11201</strain>
    </source>
</reference>
<dbReference type="EMBL" id="JBHMAF010000008">
    <property type="protein sequence ID" value="MFB9757245.1"/>
    <property type="molecule type" value="Genomic_DNA"/>
</dbReference>
<dbReference type="Pfam" id="PF26386">
    <property type="entry name" value="NrnB_C"/>
    <property type="match status" value="1"/>
</dbReference>
<dbReference type="InterPro" id="IPR058608">
    <property type="entry name" value="NrnB_C"/>
</dbReference>
<protein>
    <submittedName>
        <fullName evidence="2">DHH family phosphoesterase</fullName>
    </submittedName>
</protein>
<gene>
    <name evidence="2" type="ORF">ACFFMS_01580</name>
</gene>
<dbReference type="Gene3D" id="3.10.310.30">
    <property type="match status" value="1"/>
</dbReference>
<dbReference type="PANTHER" id="PTHR42146:SF1">
    <property type="entry name" value="OLIGORIBONUCLEASE NRNB"/>
    <property type="match status" value="1"/>
</dbReference>
<sequence>MYHIYSHNDLDGIGCGIVAKLAFGNEIEVRYNSIAGLNDRVGRFLDTAQLEDQLFITDLSVNEENEARISDFVHRGGKARLLDHHKTALHLNKHEWASVQVKYEDDRLACATSLFYEFLVNQGFLEPSPAAAEFVELVRQYDTWEWEKHQNLKAKMLNDLLYLLSIEEFEEKMVERLKAAESFQFDDFEEKLLEMEQEKIKRYVRKKKRELIQTTINDLCVGVVHAESYHSELGNELGKEYEHLDYIAIVNMGGRKVGFRTIHDSVDVSEIAGFFGGGGHVKASGCPLTEEAFSVYVTNIFHLPAVKEDAPKNTRNLKQSEHGSLYQNHEKELIFIHPLNEKWGIIHQKNKLEKEFPSFEEAERFIKRHYTCWLADDEKFVNYIPVSK</sequence>
<dbReference type="SUPFAM" id="SSF64182">
    <property type="entry name" value="DHH phosphoesterases"/>
    <property type="match status" value="1"/>
</dbReference>